<comment type="similarity">
    <text evidence="1 9">Belongs to the lysophospholipase family.</text>
</comment>
<evidence type="ECO:0000259" key="10">
    <source>
        <dbReference type="PROSITE" id="PS51210"/>
    </source>
</evidence>
<evidence type="ECO:0000313" key="11">
    <source>
        <dbReference type="EMBL" id="KDE02128.1"/>
    </source>
</evidence>
<dbReference type="EMBL" id="GL542325">
    <property type="protein sequence ID" value="KDE02129.1"/>
    <property type="molecule type" value="Genomic_DNA"/>
</dbReference>
<feature type="non-terminal residue" evidence="11">
    <location>
        <position position="1"/>
    </location>
</feature>
<keyword evidence="13" id="KW-1185">Reference proteome</keyword>
<dbReference type="GO" id="GO:0004622">
    <property type="term" value="F:phosphatidylcholine lysophospholipase activity"/>
    <property type="evidence" value="ECO:0007669"/>
    <property type="project" value="UniProtKB-EC"/>
</dbReference>
<dbReference type="Pfam" id="PF01735">
    <property type="entry name" value="PLA2_B"/>
    <property type="match status" value="1"/>
</dbReference>
<evidence type="ECO:0000256" key="5">
    <source>
        <dbReference type="ARBA" id="ARBA00022963"/>
    </source>
</evidence>
<dbReference type="InterPro" id="IPR002642">
    <property type="entry name" value="LysoPLipase_cat_dom"/>
</dbReference>
<keyword evidence="7" id="KW-0325">Glycoprotein</keyword>
<name>U5HJX3_USTV1</name>
<dbReference type="GO" id="GO:0046475">
    <property type="term" value="P:glycerophospholipid catabolic process"/>
    <property type="evidence" value="ECO:0007669"/>
    <property type="project" value="TreeGrafter"/>
</dbReference>
<dbReference type="InterPro" id="IPR016035">
    <property type="entry name" value="Acyl_Trfase/lysoPLipase"/>
</dbReference>
<dbReference type="PANTHER" id="PTHR10728:SF33">
    <property type="entry name" value="LYSOPHOSPHOLIPASE 1-RELATED"/>
    <property type="match status" value="1"/>
</dbReference>
<dbReference type="HOGENOM" id="CLU_1735925_0_0_1"/>
<dbReference type="GO" id="GO:0004623">
    <property type="term" value="F:phospholipase A2 activity"/>
    <property type="evidence" value="ECO:0007669"/>
    <property type="project" value="TreeGrafter"/>
</dbReference>
<dbReference type="GO" id="GO:0005829">
    <property type="term" value="C:cytosol"/>
    <property type="evidence" value="ECO:0007669"/>
    <property type="project" value="TreeGrafter"/>
</dbReference>
<evidence type="ECO:0000313" key="12">
    <source>
        <dbReference type="EnsemblFungi" id="MVLG_07298T0"/>
    </source>
</evidence>
<dbReference type="AlphaFoldDB" id="U5HJX3"/>
<evidence type="ECO:0000256" key="6">
    <source>
        <dbReference type="ARBA" id="ARBA00023098"/>
    </source>
</evidence>
<protein>
    <recommendedName>
        <fullName evidence="2 9">Lysophospholipase</fullName>
        <ecNumber evidence="2 9">3.1.1.5</ecNumber>
    </recommendedName>
</protein>
<dbReference type="STRING" id="683840.U5HJX3"/>
<evidence type="ECO:0000256" key="1">
    <source>
        <dbReference type="ARBA" id="ARBA00008780"/>
    </source>
</evidence>
<proteinExistence type="inferred from homology"/>
<evidence type="ECO:0000256" key="7">
    <source>
        <dbReference type="ARBA" id="ARBA00023180"/>
    </source>
</evidence>
<dbReference type="EC" id="3.1.1.5" evidence="2 9"/>
<reference evidence="11" key="2">
    <citation type="submission" date="2010-11" db="EMBL/GenBank/DDBJ databases">
        <authorList>
            <consortium name="The Broad Institute Genome Sequencing Platform"/>
            <person name="Earl A."/>
            <person name="Ward D."/>
            <person name="Feldgarden M."/>
            <person name="Gevers D."/>
            <person name="Butler R."/>
            <person name="Young S.K."/>
            <person name="Zeng Q."/>
            <person name="Gargeya S."/>
            <person name="Fitzgerald M."/>
            <person name="Haas B."/>
            <person name="Abouelleil A."/>
            <person name="Alvarado L."/>
            <person name="Arachchi H.M."/>
            <person name="Berlin A."/>
            <person name="Brown A."/>
            <person name="Chapman S.B."/>
            <person name="Chen Z."/>
            <person name="Dunbar C."/>
            <person name="Freedman E."/>
            <person name="Gearin G."/>
            <person name="Gellesch M."/>
            <person name="Goldberg J."/>
            <person name="Griggs A."/>
            <person name="Gujja S."/>
            <person name="Heilman E."/>
            <person name="Heiman D."/>
            <person name="Howarth C."/>
            <person name="Larson L."/>
            <person name="Lui A."/>
            <person name="MacDonald P.J.P."/>
            <person name="Mehta T."/>
            <person name="Montmayeur A."/>
            <person name="Murphy C."/>
            <person name="Neiman D."/>
            <person name="Pearson M."/>
            <person name="Priest M."/>
            <person name="Roberts A."/>
            <person name="Saif S."/>
            <person name="Shea T."/>
            <person name="Shenoy N."/>
            <person name="Sisk P."/>
            <person name="Stolte C."/>
            <person name="Sykes S."/>
            <person name="White J."/>
            <person name="Yandava C."/>
            <person name="Wortman J."/>
            <person name="Nusbaum C."/>
            <person name="Birren B."/>
        </authorList>
    </citation>
    <scope>NUCLEOTIDE SEQUENCE</scope>
    <source>
        <strain evidence="11">P1A1 Lamole</strain>
    </source>
</reference>
<keyword evidence="4 8" id="KW-0378">Hydrolase</keyword>
<dbReference type="EnsemblFungi" id="MVLG_07298T0">
    <property type="protein sequence ID" value="MVLG_07298T0"/>
    <property type="gene ID" value="MVLG_07298"/>
</dbReference>
<dbReference type="EMBL" id="AEIJ01001556">
    <property type="status" value="NOT_ANNOTATED_CDS"/>
    <property type="molecule type" value="Genomic_DNA"/>
</dbReference>
<reference evidence="13" key="1">
    <citation type="submission" date="2010-11" db="EMBL/GenBank/DDBJ databases">
        <title>The genome sequence of Microbotryum violaceum strain p1A1 Lamole.</title>
        <authorList>
            <person name="Cuomo C."/>
            <person name="Perlin M."/>
            <person name="Young S.K."/>
            <person name="Zeng Q."/>
            <person name="Gargeya S."/>
            <person name="Alvarado L."/>
            <person name="Berlin A."/>
            <person name="Chapman S.B."/>
            <person name="Chen Z."/>
            <person name="Freedman E."/>
            <person name="Gellesch M."/>
            <person name="Goldberg J."/>
            <person name="Griggs A."/>
            <person name="Gujja S."/>
            <person name="Heilman E."/>
            <person name="Heiman D."/>
            <person name="Howarth C."/>
            <person name="Mehta T."/>
            <person name="Neiman D."/>
            <person name="Pearson M."/>
            <person name="Roberts A."/>
            <person name="Saif S."/>
            <person name="Shea T."/>
            <person name="Shenoy N."/>
            <person name="Sisk P."/>
            <person name="Stolte C."/>
            <person name="Sykes S."/>
            <person name="White J."/>
            <person name="Yandava C."/>
            <person name="Haas B."/>
            <person name="Nusbaum C."/>
            <person name="Birren B."/>
        </authorList>
    </citation>
    <scope>NUCLEOTIDE SEQUENCE [LARGE SCALE GENOMIC DNA]</scope>
    <source>
        <strain evidence="13">p1A1 Lamole</strain>
    </source>
</reference>
<organism evidence="11">
    <name type="scientific">Microbotryum lychnidis-dioicae (strain p1A1 Lamole / MvSl-1064)</name>
    <name type="common">Anther smut fungus</name>
    <dbReference type="NCBI Taxonomy" id="683840"/>
    <lineage>
        <taxon>Eukaryota</taxon>
        <taxon>Fungi</taxon>
        <taxon>Dikarya</taxon>
        <taxon>Basidiomycota</taxon>
        <taxon>Pucciniomycotina</taxon>
        <taxon>Microbotryomycetes</taxon>
        <taxon>Microbotryales</taxon>
        <taxon>Microbotryaceae</taxon>
        <taxon>Microbotryum</taxon>
    </lineage>
</organism>
<dbReference type="PANTHER" id="PTHR10728">
    <property type="entry name" value="CYTOSOLIC PHOSPHOLIPASE A2"/>
    <property type="match status" value="1"/>
</dbReference>
<evidence type="ECO:0000256" key="4">
    <source>
        <dbReference type="ARBA" id="ARBA00022801"/>
    </source>
</evidence>
<dbReference type="InParanoid" id="U5HJX3"/>
<dbReference type="EMBL" id="GL542325">
    <property type="protein sequence ID" value="KDE02128.1"/>
    <property type="molecule type" value="Genomic_DNA"/>
</dbReference>
<comment type="catalytic activity">
    <reaction evidence="9">
        <text>a 1-acyl-sn-glycero-3-phosphocholine + H2O = sn-glycerol 3-phosphocholine + a fatty acid + H(+)</text>
        <dbReference type="Rhea" id="RHEA:15177"/>
        <dbReference type="ChEBI" id="CHEBI:15377"/>
        <dbReference type="ChEBI" id="CHEBI:15378"/>
        <dbReference type="ChEBI" id="CHEBI:16870"/>
        <dbReference type="ChEBI" id="CHEBI:28868"/>
        <dbReference type="ChEBI" id="CHEBI:58168"/>
        <dbReference type="EC" id="3.1.1.5"/>
    </reaction>
</comment>
<dbReference type="PROSITE" id="PS51210">
    <property type="entry name" value="PLA2C"/>
    <property type="match status" value="1"/>
</dbReference>
<dbReference type="Proteomes" id="UP000017200">
    <property type="component" value="Unassembled WGS sequence"/>
</dbReference>
<sequence length="151" mass="16791">RHHHQRQGLGPVQCLRRFYSQQNTIFEISPYSFGSFNPSLSAHIPTKYMGSDAEGGKSRGGLTCVNGFDSASFIMGCSAGLFTAIESMLRPDTNTFNKILKFIRWAMRGDKQEDFLTSRVPNTFHGYKLVSGCPASLKAQKITTCTLLTEE</sequence>
<feature type="domain" description="PLA2c" evidence="10">
    <location>
        <begin position="1"/>
        <end position="151"/>
    </location>
</feature>
<keyword evidence="3" id="KW-0732">Signal</keyword>
<dbReference type="OrthoDB" id="4084751at2759"/>
<dbReference type="SUPFAM" id="SSF52151">
    <property type="entry name" value="FabD/lysophospholipase-like"/>
    <property type="match status" value="1"/>
</dbReference>
<keyword evidence="6 8" id="KW-0443">Lipid metabolism</keyword>
<evidence type="ECO:0000256" key="2">
    <source>
        <dbReference type="ARBA" id="ARBA00013274"/>
    </source>
</evidence>
<dbReference type="EnsemblFungi" id="MVLG_07298T1">
    <property type="protein sequence ID" value="MVLG_07298T1"/>
    <property type="gene ID" value="MVLG_07298"/>
</dbReference>
<evidence type="ECO:0000256" key="3">
    <source>
        <dbReference type="ARBA" id="ARBA00022729"/>
    </source>
</evidence>
<accession>U5HJX3</accession>
<gene>
    <name evidence="11" type="ORF">MVLG_07298</name>
</gene>
<reference evidence="11 13" key="3">
    <citation type="journal article" date="2015" name="BMC Genomics">
        <title>Sex and parasites: genomic and transcriptomic analysis of Microbotryum lychnidis-dioicae, the biotrophic and plant-castrating anther smut fungus.</title>
        <authorList>
            <person name="Perlin M.H."/>
            <person name="Amselem J."/>
            <person name="Fontanillas E."/>
            <person name="Toh S.S."/>
            <person name="Chen Z."/>
            <person name="Goldberg J."/>
            <person name="Duplessis S."/>
            <person name="Henrissat B."/>
            <person name="Young S."/>
            <person name="Zeng Q."/>
            <person name="Aguileta G."/>
            <person name="Petit E."/>
            <person name="Badouin H."/>
            <person name="Andrews J."/>
            <person name="Razeeq D."/>
            <person name="Gabaldon T."/>
            <person name="Quesneville H."/>
            <person name="Giraud T."/>
            <person name="Hood M.E."/>
            <person name="Schultz D.J."/>
            <person name="Cuomo C.A."/>
        </authorList>
    </citation>
    <scope>NUCLEOTIDE SEQUENCE [LARGE SCALE GENOMIC DNA]</scope>
    <source>
        <strain evidence="13">p1A1 Lamole</strain>
        <strain evidence="11">P1A1 Lamole</strain>
    </source>
</reference>
<reference evidence="12" key="4">
    <citation type="submission" date="2015-06" db="UniProtKB">
        <authorList>
            <consortium name="EnsemblFungi"/>
        </authorList>
    </citation>
    <scope>IDENTIFICATION</scope>
</reference>
<keyword evidence="5 8" id="KW-0442">Lipid degradation</keyword>
<evidence type="ECO:0000313" key="13">
    <source>
        <dbReference type="Proteomes" id="UP000017200"/>
    </source>
</evidence>
<dbReference type="Gene3D" id="3.40.1090.10">
    <property type="entry name" value="Cytosolic phospholipase A2 catalytic domain"/>
    <property type="match status" value="1"/>
</dbReference>
<evidence type="ECO:0000256" key="9">
    <source>
        <dbReference type="RuleBase" id="RU362103"/>
    </source>
</evidence>
<evidence type="ECO:0000256" key="8">
    <source>
        <dbReference type="PROSITE-ProRule" id="PRU00555"/>
    </source>
</evidence>